<accession>A0ABT9BR13</accession>
<dbReference type="Gene3D" id="3.30.70.1280">
    <property type="entry name" value="SP0830-like domains"/>
    <property type="match status" value="1"/>
</dbReference>
<dbReference type="InterPro" id="IPR012545">
    <property type="entry name" value="DUF1697"/>
</dbReference>
<keyword evidence="2" id="KW-1185">Reference proteome</keyword>
<dbReference type="PIRSF" id="PIRSF008502">
    <property type="entry name" value="UCP008502"/>
    <property type="match status" value="1"/>
</dbReference>
<proteinExistence type="predicted"/>
<dbReference type="Pfam" id="PF08002">
    <property type="entry name" value="DUF1697"/>
    <property type="match status" value="1"/>
</dbReference>
<organism evidence="1 2">
    <name type="scientific">Antiquaquibacter soli</name>
    <dbReference type="NCBI Taxonomy" id="3064523"/>
    <lineage>
        <taxon>Bacteria</taxon>
        <taxon>Bacillati</taxon>
        <taxon>Actinomycetota</taxon>
        <taxon>Actinomycetes</taxon>
        <taxon>Micrococcales</taxon>
        <taxon>Microbacteriaceae</taxon>
        <taxon>Antiquaquibacter</taxon>
    </lineage>
</organism>
<dbReference type="SUPFAM" id="SSF160379">
    <property type="entry name" value="SP0830-like"/>
    <property type="match status" value="1"/>
</dbReference>
<comment type="caution">
    <text evidence="1">The sequence shown here is derived from an EMBL/GenBank/DDBJ whole genome shotgun (WGS) entry which is preliminary data.</text>
</comment>
<gene>
    <name evidence="1" type="ORF">Q5716_14370</name>
</gene>
<reference evidence="1 2" key="1">
    <citation type="submission" date="2023-07" db="EMBL/GenBank/DDBJ databases">
        <title>Protaetiibacter sp. nov WY-16 isolated from soil.</title>
        <authorList>
            <person name="Liu B."/>
            <person name="Wan Y."/>
        </authorList>
    </citation>
    <scope>NUCLEOTIDE SEQUENCE [LARGE SCALE GENOMIC DNA]</scope>
    <source>
        <strain evidence="1 2">WY-16</strain>
    </source>
</reference>
<dbReference type="Proteomes" id="UP001241072">
    <property type="component" value="Unassembled WGS sequence"/>
</dbReference>
<evidence type="ECO:0000313" key="2">
    <source>
        <dbReference type="Proteomes" id="UP001241072"/>
    </source>
</evidence>
<dbReference type="PANTHER" id="PTHR36439">
    <property type="entry name" value="BLL4334 PROTEIN"/>
    <property type="match status" value="1"/>
</dbReference>
<evidence type="ECO:0000313" key="1">
    <source>
        <dbReference type="EMBL" id="MDO7883415.1"/>
    </source>
</evidence>
<dbReference type="PANTHER" id="PTHR36439:SF1">
    <property type="entry name" value="DUF1697 DOMAIN-CONTAINING PROTEIN"/>
    <property type="match status" value="1"/>
</dbReference>
<dbReference type="EMBL" id="JAUQUB010000005">
    <property type="protein sequence ID" value="MDO7883415.1"/>
    <property type="molecule type" value="Genomic_DNA"/>
</dbReference>
<name>A0ABT9BR13_9MICO</name>
<dbReference type="RefSeq" id="WP_305003842.1">
    <property type="nucleotide sequence ID" value="NZ_JAUQUB010000005.1"/>
</dbReference>
<protein>
    <submittedName>
        <fullName evidence="1">DUF1697 domain-containing protein</fullName>
    </submittedName>
</protein>
<sequence length="174" mass="18800">MAQRILFVRAVNVGGASLPMAEFRELLGSLGARNVRTYIASGNAVLDLDGDPDAFDRAVEKGLTERYGYVREVMSRTAEELRAALEAHPFEVVDEKWSYVSFLAGEPTPAAIEAAASVKTGDDLWQVIGRELHLRYANGAGTATLNQEALTRKLGVPATARNLRTVRALLALSG</sequence>